<sequence length="127" mass="13537">MIVGLGTDIIECDRIAALIERHGESFTHRVFTPAERAYCDKHKNSAQNYAGRWAAKEAAMKALGTGFVPPVGWHDFEILPEPSGAPVMTVTGGAAEVLHTRGGSVEGVMVTISHCKAYATATVILLS</sequence>
<keyword evidence="6 8" id="KW-0443">Lipid metabolism</keyword>
<dbReference type="Proteomes" id="UP000318741">
    <property type="component" value="Chromosome"/>
</dbReference>
<keyword evidence="11" id="KW-1185">Reference proteome</keyword>
<evidence type="ECO:0000313" key="11">
    <source>
        <dbReference type="Proteomes" id="UP000318741"/>
    </source>
</evidence>
<evidence type="ECO:0000256" key="7">
    <source>
        <dbReference type="ARBA" id="ARBA00023160"/>
    </source>
</evidence>
<dbReference type="InterPro" id="IPR037143">
    <property type="entry name" value="4-PPantetheinyl_Trfase_dom_sf"/>
</dbReference>
<dbReference type="GO" id="GO:0000287">
    <property type="term" value="F:magnesium ion binding"/>
    <property type="evidence" value="ECO:0007669"/>
    <property type="project" value="UniProtKB-UniRule"/>
</dbReference>
<comment type="similarity">
    <text evidence="8">Belongs to the P-Pant transferase superfamily. AcpS family.</text>
</comment>
<dbReference type="OrthoDB" id="517356at2"/>
<comment type="function">
    <text evidence="8">Transfers the 4'-phosphopantetheine moiety from coenzyme A to a Ser of acyl-carrier-protein.</text>
</comment>
<evidence type="ECO:0000313" key="10">
    <source>
        <dbReference type="EMBL" id="QDT15298.1"/>
    </source>
</evidence>
<evidence type="ECO:0000256" key="6">
    <source>
        <dbReference type="ARBA" id="ARBA00023098"/>
    </source>
</evidence>
<dbReference type="InterPro" id="IPR002582">
    <property type="entry name" value="ACPS"/>
</dbReference>
<dbReference type="GO" id="GO:0005737">
    <property type="term" value="C:cytoplasm"/>
    <property type="evidence" value="ECO:0007669"/>
    <property type="project" value="UniProtKB-SubCell"/>
</dbReference>
<evidence type="ECO:0000256" key="1">
    <source>
        <dbReference type="ARBA" id="ARBA00022516"/>
    </source>
</evidence>
<proteinExistence type="inferred from homology"/>
<keyword evidence="4 8" id="KW-0276">Fatty acid metabolism</keyword>
<protein>
    <recommendedName>
        <fullName evidence="8">Holo-[acyl-carrier-protein] synthase</fullName>
        <shortName evidence="8">Holo-ACP synthase</shortName>
        <ecNumber evidence="8">2.7.8.7</ecNumber>
    </recommendedName>
    <alternativeName>
        <fullName evidence="8">4'-phosphopantetheinyl transferase AcpS</fullName>
    </alternativeName>
</protein>
<accession>A0A517P7E1</accession>
<keyword evidence="1 8" id="KW-0444">Lipid biosynthesis</keyword>
<dbReference type="Gene3D" id="3.90.470.20">
    <property type="entry name" value="4'-phosphopantetheinyl transferase domain"/>
    <property type="match status" value="1"/>
</dbReference>
<dbReference type="HAMAP" id="MF_00101">
    <property type="entry name" value="AcpS"/>
    <property type="match status" value="1"/>
</dbReference>
<evidence type="ECO:0000256" key="3">
    <source>
        <dbReference type="ARBA" id="ARBA00022723"/>
    </source>
</evidence>
<evidence type="ECO:0000256" key="4">
    <source>
        <dbReference type="ARBA" id="ARBA00022832"/>
    </source>
</evidence>
<evidence type="ECO:0000256" key="5">
    <source>
        <dbReference type="ARBA" id="ARBA00022842"/>
    </source>
</evidence>
<dbReference type="RefSeq" id="WP_145358109.1">
    <property type="nucleotide sequence ID" value="NZ_CP036265.1"/>
</dbReference>
<dbReference type="Pfam" id="PF01648">
    <property type="entry name" value="ACPS"/>
    <property type="match status" value="1"/>
</dbReference>
<dbReference type="InterPro" id="IPR008278">
    <property type="entry name" value="4-PPantetheinyl_Trfase_dom"/>
</dbReference>
<dbReference type="GO" id="GO:0008897">
    <property type="term" value="F:holo-[acyl-carrier-protein] synthase activity"/>
    <property type="evidence" value="ECO:0007669"/>
    <property type="project" value="UniProtKB-UniRule"/>
</dbReference>
<dbReference type="SUPFAM" id="SSF56214">
    <property type="entry name" value="4'-phosphopantetheinyl transferase"/>
    <property type="match status" value="1"/>
</dbReference>
<feature type="binding site" evidence="8">
    <location>
        <position position="57"/>
    </location>
    <ligand>
        <name>Mg(2+)</name>
        <dbReference type="ChEBI" id="CHEBI:18420"/>
    </ligand>
</feature>
<evidence type="ECO:0000256" key="2">
    <source>
        <dbReference type="ARBA" id="ARBA00022679"/>
    </source>
</evidence>
<keyword evidence="2 8" id="KW-0808">Transferase</keyword>
<dbReference type="NCBIfam" id="TIGR00516">
    <property type="entry name" value="acpS"/>
    <property type="match status" value="1"/>
</dbReference>
<dbReference type="KEGG" id="acaf:CA12_13810"/>
<keyword evidence="5 8" id="KW-0460">Magnesium</keyword>
<organism evidence="10 11">
    <name type="scientific">Alienimonas californiensis</name>
    <dbReference type="NCBI Taxonomy" id="2527989"/>
    <lineage>
        <taxon>Bacteria</taxon>
        <taxon>Pseudomonadati</taxon>
        <taxon>Planctomycetota</taxon>
        <taxon>Planctomycetia</taxon>
        <taxon>Planctomycetales</taxon>
        <taxon>Planctomycetaceae</taxon>
        <taxon>Alienimonas</taxon>
    </lineage>
</organism>
<feature type="domain" description="4'-phosphopantetheinyl transferase" evidence="9">
    <location>
        <begin position="4"/>
        <end position="96"/>
    </location>
</feature>
<comment type="subcellular location">
    <subcellularLocation>
        <location evidence="8">Cytoplasm</location>
    </subcellularLocation>
</comment>
<dbReference type="NCBIfam" id="TIGR00556">
    <property type="entry name" value="pantethn_trn"/>
    <property type="match status" value="1"/>
</dbReference>
<dbReference type="InterPro" id="IPR004568">
    <property type="entry name" value="Ppantetheine-prot_Trfase_dom"/>
</dbReference>
<keyword evidence="8" id="KW-0963">Cytoplasm</keyword>
<evidence type="ECO:0000259" key="9">
    <source>
        <dbReference type="Pfam" id="PF01648"/>
    </source>
</evidence>
<name>A0A517P7E1_9PLAN</name>
<keyword evidence="3 8" id="KW-0479">Metal-binding</keyword>
<feature type="binding site" evidence="8">
    <location>
        <position position="8"/>
    </location>
    <ligand>
        <name>Mg(2+)</name>
        <dbReference type="ChEBI" id="CHEBI:18420"/>
    </ligand>
</feature>
<gene>
    <name evidence="8 10" type="primary">acpS</name>
    <name evidence="10" type="ORF">CA12_13810</name>
</gene>
<dbReference type="GO" id="GO:0006633">
    <property type="term" value="P:fatty acid biosynthetic process"/>
    <property type="evidence" value="ECO:0007669"/>
    <property type="project" value="UniProtKB-UniRule"/>
</dbReference>
<dbReference type="EC" id="2.7.8.7" evidence="8"/>
<keyword evidence="7 8" id="KW-0275">Fatty acid biosynthesis</keyword>
<reference evidence="10 11" key="1">
    <citation type="submission" date="2019-02" db="EMBL/GenBank/DDBJ databases">
        <title>Deep-cultivation of Planctomycetes and their phenomic and genomic characterization uncovers novel biology.</title>
        <authorList>
            <person name="Wiegand S."/>
            <person name="Jogler M."/>
            <person name="Boedeker C."/>
            <person name="Pinto D."/>
            <person name="Vollmers J."/>
            <person name="Rivas-Marin E."/>
            <person name="Kohn T."/>
            <person name="Peeters S.H."/>
            <person name="Heuer A."/>
            <person name="Rast P."/>
            <person name="Oberbeckmann S."/>
            <person name="Bunk B."/>
            <person name="Jeske O."/>
            <person name="Meyerdierks A."/>
            <person name="Storesund J.E."/>
            <person name="Kallscheuer N."/>
            <person name="Luecker S."/>
            <person name="Lage O.M."/>
            <person name="Pohl T."/>
            <person name="Merkel B.J."/>
            <person name="Hornburger P."/>
            <person name="Mueller R.-W."/>
            <person name="Bruemmer F."/>
            <person name="Labrenz M."/>
            <person name="Spormann A.M."/>
            <person name="Op den Camp H."/>
            <person name="Overmann J."/>
            <person name="Amann R."/>
            <person name="Jetten M.S.M."/>
            <person name="Mascher T."/>
            <person name="Medema M.H."/>
            <person name="Devos D.P."/>
            <person name="Kaster A.-K."/>
            <person name="Ovreas L."/>
            <person name="Rohde M."/>
            <person name="Galperin M.Y."/>
            <person name="Jogler C."/>
        </authorList>
    </citation>
    <scope>NUCLEOTIDE SEQUENCE [LARGE SCALE GENOMIC DNA]</scope>
    <source>
        <strain evidence="10 11">CA12</strain>
    </source>
</reference>
<evidence type="ECO:0000256" key="8">
    <source>
        <dbReference type="HAMAP-Rule" id="MF_00101"/>
    </source>
</evidence>
<comment type="catalytic activity">
    <reaction evidence="8">
        <text>apo-[ACP] + CoA = holo-[ACP] + adenosine 3',5'-bisphosphate + H(+)</text>
        <dbReference type="Rhea" id="RHEA:12068"/>
        <dbReference type="Rhea" id="RHEA-COMP:9685"/>
        <dbReference type="Rhea" id="RHEA-COMP:9690"/>
        <dbReference type="ChEBI" id="CHEBI:15378"/>
        <dbReference type="ChEBI" id="CHEBI:29999"/>
        <dbReference type="ChEBI" id="CHEBI:57287"/>
        <dbReference type="ChEBI" id="CHEBI:58343"/>
        <dbReference type="ChEBI" id="CHEBI:64479"/>
        <dbReference type="EC" id="2.7.8.7"/>
    </reaction>
</comment>
<comment type="cofactor">
    <cofactor evidence="8">
        <name>Mg(2+)</name>
        <dbReference type="ChEBI" id="CHEBI:18420"/>
    </cofactor>
</comment>
<dbReference type="AlphaFoldDB" id="A0A517P7E1"/>
<dbReference type="EMBL" id="CP036265">
    <property type="protein sequence ID" value="QDT15298.1"/>
    <property type="molecule type" value="Genomic_DNA"/>
</dbReference>